<dbReference type="InterPro" id="IPR001715">
    <property type="entry name" value="CH_dom"/>
</dbReference>
<dbReference type="SMART" id="SM00033">
    <property type="entry name" value="CH"/>
    <property type="match status" value="1"/>
</dbReference>
<reference evidence="3" key="2">
    <citation type="submission" date="2025-08" db="UniProtKB">
        <authorList>
            <consortium name="Ensembl"/>
        </authorList>
    </citation>
    <scope>IDENTIFICATION</scope>
</reference>
<dbReference type="InterPro" id="IPR003096">
    <property type="entry name" value="SM22_calponin"/>
</dbReference>
<dbReference type="AlphaFoldDB" id="A0A3P8VB97"/>
<feature type="compositionally biased region" description="Low complexity" evidence="1">
    <location>
        <begin position="421"/>
        <end position="439"/>
    </location>
</feature>
<feature type="domain" description="Calponin-homology (CH)" evidence="2">
    <location>
        <begin position="12"/>
        <end position="129"/>
    </location>
</feature>
<dbReference type="SUPFAM" id="SSF47576">
    <property type="entry name" value="Calponin-homology domain, CH-domain"/>
    <property type="match status" value="1"/>
</dbReference>
<dbReference type="GO" id="GO:0023051">
    <property type="term" value="P:regulation of signaling"/>
    <property type="evidence" value="ECO:0007669"/>
    <property type="project" value="InterPro"/>
</dbReference>
<keyword evidence="4" id="KW-1185">Reference proteome</keyword>
<evidence type="ECO:0000313" key="3">
    <source>
        <dbReference type="Ensembl" id="ENSCSEP00000009730.1"/>
    </source>
</evidence>
<dbReference type="PANTHER" id="PTHR46767">
    <property type="entry name" value="LIM DOMAIN ONLY PROTEIN 7"/>
    <property type="match status" value="1"/>
</dbReference>
<dbReference type="GO" id="GO:0030155">
    <property type="term" value="P:regulation of cell adhesion"/>
    <property type="evidence" value="ECO:0007669"/>
    <property type="project" value="InterPro"/>
</dbReference>
<dbReference type="Pfam" id="PF00307">
    <property type="entry name" value="CH"/>
    <property type="match status" value="1"/>
</dbReference>
<organism evidence="3 4">
    <name type="scientific">Cynoglossus semilaevis</name>
    <name type="common">Tongue sole</name>
    <dbReference type="NCBI Taxonomy" id="244447"/>
    <lineage>
        <taxon>Eukaryota</taxon>
        <taxon>Metazoa</taxon>
        <taxon>Chordata</taxon>
        <taxon>Craniata</taxon>
        <taxon>Vertebrata</taxon>
        <taxon>Euteleostomi</taxon>
        <taxon>Actinopterygii</taxon>
        <taxon>Neopterygii</taxon>
        <taxon>Teleostei</taxon>
        <taxon>Neoteleostei</taxon>
        <taxon>Acanthomorphata</taxon>
        <taxon>Carangaria</taxon>
        <taxon>Pleuronectiformes</taxon>
        <taxon>Pleuronectoidei</taxon>
        <taxon>Cynoglossidae</taxon>
        <taxon>Cynoglossinae</taxon>
        <taxon>Cynoglossus</taxon>
    </lineage>
</organism>
<reference evidence="3 4" key="1">
    <citation type="journal article" date="2014" name="Nat. Genet.">
        <title>Whole-genome sequence of a flatfish provides insights into ZW sex chromosome evolution and adaptation to a benthic lifestyle.</title>
        <authorList>
            <person name="Chen S."/>
            <person name="Zhang G."/>
            <person name="Shao C."/>
            <person name="Huang Q."/>
            <person name="Liu G."/>
            <person name="Zhang P."/>
            <person name="Song W."/>
            <person name="An N."/>
            <person name="Chalopin D."/>
            <person name="Volff J.N."/>
            <person name="Hong Y."/>
            <person name="Li Q."/>
            <person name="Sha Z."/>
            <person name="Zhou H."/>
            <person name="Xie M."/>
            <person name="Yu Q."/>
            <person name="Liu Y."/>
            <person name="Xiang H."/>
            <person name="Wang N."/>
            <person name="Wu K."/>
            <person name="Yang C."/>
            <person name="Zhou Q."/>
            <person name="Liao X."/>
            <person name="Yang L."/>
            <person name="Hu Q."/>
            <person name="Zhang J."/>
            <person name="Meng L."/>
            <person name="Jin L."/>
            <person name="Tian Y."/>
            <person name="Lian J."/>
            <person name="Yang J."/>
            <person name="Miao G."/>
            <person name="Liu S."/>
            <person name="Liang Z."/>
            <person name="Yan F."/>
            <person name="Li Y."/>
            <person name="Sun B."/>
            <person name="Zhang H."/>
            <person name="Zhang J."/>
            <person name="Zhu Y."/>
            <person name="Du M."/>
            <person name="Zhao Y."/>
            <person name="Schartl M."/>
            <person name="Tang Q."/>
            <person name="Wang J."/>
        </authorList>
    </citation>
    <scope>NUCLEOTIDE SEQUENCE</scope>
</reference>
<dbReference type="FunFam" id="1.10.418.10:FF:000038">
    <property type="entry name" value="LIM and calponin homology domains-containing protein 1"/>
    <property type="match status" value="1"/>
</dbReference>
<dbReference type="Ensembl" id="ENSCSET00000009844.1">
    <property type="protein sequence ID" value="ENSCSEP00000009730.1"/>
    <property type="gene ID" value="ENSCSEG00000006224.1"/>
</dbReference>
<dbReference type="InterPro" id="IPR031865">
    <property type="entry name" value="DUF4757"/>
</dbReference>
<dbReference type="InterPro" id="IPR036872">
    <property type="entry name" value="CH_dom_sf"/>
</dbReference>
<feature type="region of interest" description="Disordered" evidence="1">
    <location>
        <begin position="418"/>
        <end position="439"/>
    </location>
</feature>
<evidence type="ECO:0000256" key="1">
    <source>
        <dbReference type="SAM" id="MobiDB-lite"/>
    </source>
</evidence>
<evidence type="ECO:0000313" key="4">
    <source>
        <dbReference type="Proteomes" id="UP000265120"/>
    </source>
</evidence>
<feature type="compositionally biased region" description="Basic and acidic residues" evidence="1">
    <location>
        <begin position="365"/>
        <end position="386"/>
    </location>
</feature>
<proteinExistence type="predicted"/>
<dbReference type="Pfam" id="PF15949">
    <property type="entry name" value="DUF4757"/>
    <property type="match status" value="1"/>
</dbReference>
<dbReference type="GO" id="GO:0003779">
    <property type="term" value="F:actin binding"/>
    <property type="evidence" value="ECO:0007669"/>
    <property type="project" value="InterPro"/>
</dbReference>
<name>A0A3P8VB97_CYNSE</name>
<feature type="compositionally biased region" description="Basic and acidic residues" evidence="1">
    <location>
        <begin position="338"/>
        <end position="352"/>
    </location>
</feature>
<dbReference type="Gene3D" id="1.10.418.10">
    <property type="entry name" value="Calponin-like domain"/>
    <property type="match status" value="1"/>
</dbReference>
<dbReference type="PROSITE" id="PS50021">
    <property type="entry name" value="CH"/>
    <property type="match status" value="1"/>
</dbReference>
<evidence type="ECO:0000259" key="2">
    <source>
        <dbReference type="PROSITE" id="PS50021"/>
    </source>
</evidence>
<dbReference type="PRINTS" id="PR00888">
    <property type="entry name" value="SM22CALPONIN"/>
</dbReference>
<dbReference type="GO" id="GO:0031032">
    <property type="term" value="P:actomyosin structure organization"/>
    <property type="evidence" value="ECO:0007669"/>
    <property type="project" value="InterPro"/>
</dbReference>
<dbReference type="Proteomes" id="UP000265120">
    <property type="component" value="Chromosome 5"/>
</dbReference>
<accession>A0A3P8VB97</accession>
<dbReference type="PANTHER" id="PTHR46767:SF2">
    <property type="entry name" value="LIM DOMAIN 7B"/>
    <property type="match status" value="1"/>
</dbReference>
<dbReference type="InterPro" id="IPR001997">
    <property type="entry name" value="Calponin/LIMCH1"/>
</dbReference>
<sequence>MEWRQQSSVSSAEAFTEARRWIEEVTEKSFMCSDFRAALDNGVLLCDLINRLKPGIIKKVNRLSTPIAGLDNVNLFLKACGKLGLNESQLFHPGDLQDLSSRVTLRHDESHRRLKNVLITIYWLGRKAHLDSSYSGPQLNLRAFEGLLGLALSKSLNEGSNILVKGEEYRLSWHPRQYMGQNSVDTELLDSNGPGINNEGCGSDAEAEQVFRVESSKSSPPSNNGYFLLSHHRKQGQVVNGRDRSSPITRLYKNPVRPERPVQVNPGWIWSKSLSDIPMVYSVKKCPQDNGVHDVDRDCDSAGDWNKENTQMSRVSVKDGEVLWQDHLTKWKNRRRSTKSDHERKSQDREHVISQMTNRVMPNFEKSEAQGKELPQREQVSSRRDNPGPLSSRQCPPTSGLRPHTVALLSRSYTSKAALCPTSSHPPLGPSLGPTPVSD</sequence>
<dbReference type="InterPro" id="IPR029978">
    <property type="entry name" value="LMO-7"/>
</dbReference>
<feature type="region of interest" description="Disordered" evidence="1">
    <location>
        <begin position="333"/>
        <end position="405"/>
    </location>
</feature>
<reference evidence="3" key="3">
    <citation type="submission" date="2025-09" db="UniProtKB">
        <authorList>
            <consortium name="Ensembl"/>
        </authorList>
    </citation>
    <scope>IDENTIFICATION</scope>
</reference>
<dbReference type="STRING" id="244447.ENSCSEP00000009730"/>
<dbReference type="GeneTree" id="ENSGT00950000183159"/>
<dbReference type="PRINTS" id="PR00889">
    <property type="entry name" value="CALPONIN"/>
</dbReference>
<protein>
    <recommendedName>
        <fullName evidence="2">Calponin-homology (CH) domain-containing protein</fullName>
    </recommendedName>
</protein>